<name>A0A7J7JQG2_BUGNE</name>
<sequence>MNNLDSLRKLMTLRRQTGGDNSAQLSAASTQSQRLVSYNKPEVACEVVSRSPIVYSDQTIAHSSLCASVPLDDCGHEISQAISNYFLLLTGVRANWLRRGVITYICANYGKHTVSKVYHTSDLSMAVVMFSYIGDKKTDFANICKGLQTSNLGCVRAWRLKSVSKVAVSGITSKDAKTVNKAVEKWGKDRGTKVDHESMADQTITFNFEQEKEVVKFLSEKVGDSMELLEKYIVTPIIPALSDVTLYLEGDTVVPAPISVADLVKELGYSNDYFVYFTKRADGIQKQVRKVLKNVQAEYRRENGHLISPDSSQSVFPNWRGRVTEKITELFNSLKEMESCTIPSAQWHMIKMKIDPNLCTPSLVTAFEDQLKSDYTSNTDVSVTLPLVDAEFLKYKGLQAMKSELHGCNVSVSLGNEMGTAIIKGDDAEMISKLQERITKYPESLTKCQITLNTAMWEFLDCRTSHAFSRYLDNMVKNKLQNCWSTFSHINGILDEYGIRYRTTTTAGQSGDHKLVLLITESENRSQLNEAEKKLRDYIICEDSVVASMELWEKTTKQNIVMYMRRKKLPYHIVRPTDSTGKVQVVSVKPAQQDLINMLSHKENGESAVWGDNSTRPKTNSGGAGLTVTPLSVVELMSVRTSTPPIRNSGSRTDLLDLSSSFSDLRVRRDSGSSVGGSSVGGSSVFSSRTRNYSGSSHGDPAASSQIKLFHIHQRIEYQFCQKFLKDVLTDDFIDNCKFVYNYKEKVISITSEEEEDVRSAKEAILNMIRNLKKFTKVIADESTNKKFFQDASEGHEVIFYVHECHKINDYKIGVCNVVACCYSIQCVKADAMVIAVTQQLQMRDSGVGTVLAIADCQAARSLRQRYTADQFDMIGSCQEVTSRSSSTLYDMYIVIVVDNKDQSSLRNGFKTALRRASELGLTSIVTNLIGSDMRGFVTKEQSAEIILQCVADLEKTELKNVYICENSQHKTKTLTDKMKSFGSGVDFKESKRPAVGKKILSVCSHTKRDGEEFLKACSSILRN</sequence>
<evidence type="ECO:0000313" key="3">
    <source>
        <dbReference type="Proteomes" id="UP000593567"/>
    </source>
</evidence>
<accession>A0A7J7JQG2</accession>
<feature type="compositionally biased region" description="Polar residues" evidence="1">
    <location>
        <begin position="690"/>
        <end position="700"/>
    </location>
</feature>
<evidence type="ECO:0000313" key="2">
    <source>
        <dbReference type="EMBL" id="KAF6028590.1"/>
    </source>
</evidence>
<reference evidence="2" key="1">
    <citation type="submission" date="2020-06" db="EMBL/GenBank/DDBJ databases">
        <title>Draft genome of Bugula neritina, a colonial animal packing powerful symbionts and potential medicines.</title>
        <authorList>
            <person name="Rayko M."/>
        </authorList>
    </citation>
    <scope>NUCLEOTIDE SEQUENCE [LARGE SCALE GENOMIC DNA]</scope>
    <source>
        <strain evidence="2">Kwan_BN1</strain>
    </source>
</reference>
<feature type="region of interest" description="Disordered" evidence="1">
    <location>
        <begin position="606"/>
        <end position="625"/>
    </location>
</feature>
<comment type="caution">
    <text evidence="2">The sequence shown here is derived from an EMBL/GenBank/DDBJ whole genome shotgun (WGS) entry which is preliminary data.</text>
</comment>
<dbReference type="EMBL" id="VXIV02001935">
    <property type="protein sequence ID" value="KAF6028590.1"/>
    <property type="molecule type" value="Genomic_DNA"/>
</dbReference>
<keyword evidence="3" id="KW-1185">Reference proteome</keyword>
<feature type="region of interest" description="Disordered" evidence="1">
    <location>
        <begin position="667"/>
        <end position="700"/>
    </location>
</feature>
<dbReference type="Proteomes" id="UP000593567">
    <property type="component" value="Unassembled WGS sequence"/>
</dbReference>
<dbReference type="InterPro" id="IPR043472">
    <property type="entry name" value="Macro_dom-like"/>
</dbReference>
<feature type="compositionally biased region" description="Polar residues" evidence="1">
    <location>
        <begin position="612"/>
        <end position="621"/>
    </location>
</feature>
<protein>
    <submittedName>
        <fullName evidence="2">Uncharacterized protein</fullName>
    </submittedName>
</protein>
<dbReference type="AlphaFoldDB" id="A0A7J7JQG2"/>
<gene>
    <name evidence="2" type="ORF">EB796_013102</name>
</gene>
<organism evidence="2 3">
    <name type="scientific">Bugula neritina</name>
    <name type="common">Brown bryozoan</name>
    <name type="synonym">Sertularia neritina</name>
    <dbReference type="NCBI Taxonomy" id="10212"/>
    <lineage>
        <taxon>Eukaryota</taxon>
        <taxon>Metazoa</taxon>
        <taxon>Spiralia</taxon>
        <taxon>Lophotrochozoa</taxon>
        <taxon>Bryozoa</taxon>
        <taxon>Gymnolaemata</taxon>
        <taxon>Cheilostomatida</taxon>
        <taxon>Flustrina</taxon>
        <taxon>Buguloidea</taxon>
        <taxon>Bugulidae</taxon>
        <taxon>Bugula</taxon>
    </lineage>
</organism>
<dbReference type="Gene3D" id="3.40.220.10">
    <property type="entry name" value="Leucine Aminopeptidase, subunit E, domain 1"/>
    <property type="match status" value="1"/>
</dbReference>
<evidence type="ECO:0000256" key="1">
    <source>
        <dbReference type="SAM" id="MobiDB-lite"/>
    </source>
</evidence>
<proteinExistence type="predicted"/>
<dbReference type="SUPFAM" id="SSF52949">
    <property type="entry name" value="Macro domain-like"/>
    <property type="match status" value="1"/>
</dbReference>